<dbReference type="GO" id="GO:0006351">
    <property type="term" value="P:DNA-templated transcription"/>
    <property type="evidence" value="ECO:0007669"/>
    <property type="project" value="TreeGrafter"/>
</dbReference>
<dbReference type="InterPro" id="IPR036388">
    <property type="entry name" value="WH-like_DNA-bd_sf"/>
</dbReference>
<dbReference type="SUPFAM" id="SSF53850">
    <property type="entry name" value="Periplasmic binding protein-like II"/>
    <property type="match status" value="1"/>
</dbReference>
<dbReference type="PANTHER" id="PTHR30537:SF72">
    <property type="entry name" value="LYSR FAMILY TRANSCRIPTIONAL REGULATOR"/>
    <property type="match status" value="1"/>
</dbReference>
<dbReference type="InterPro" id="IPR036390">
    <property type="entry name" value="WH_DNA-bd_sf"/>
</dbReference>
<evidence type="ECO:0000256" key="3">
    <source>
        <dbReference type="ARBA" id="ARBA00023125"/>
    </source>
</evidence>
<organism evidence="6 7">
    <name type="scientific">Collimonas arenae</name>
    <dbReference type="NCBI Taxonomy" id="279058"/>
    <lineage>
        <taxon>Bacteria</taxon>
        <taxon>Pseudomonadati</taxon>
        <taxon>Pseudomonadota</taxon>
        <taxon>Betaproteobacteria</taxon>
        <taxon>Burkholderiales</taxon>
        <taxon>Oxalobacteraceae</taxon>
        <taxon>Collimonas</taxon>
    </lineage>
</organism>
<dbReference type="Gene3D" id="3.40.190.290">
    <property type="match status" value="1"/>
</dbReference>
<dbReference type="Gene3D" id="1.10.10.10">
    <property type="entry name" value="Winged helix-like DNA-binding domain superfamily/Winged helix DNA-binding domain"/>
    <property type="match status" value="1"/>
</dbReference>
<protein>
    <submittedName>
        <fullName evidence="6">Putative transcription regulator protein of MDR efflux pump cluster</fullName>
    </submittedName>
</protein>
<dbReference type="PANTHER" id="PTHR30537">
    <property type="entry name" value="HTH-TYPE TRANSCRIPTIONAL REGULATOR"/>
    <property type="match status" value="1"/>
</dbReference>
<dbReference type="OrthoDB" id="8538345at2"/>
<dbReference type="CDD" id="cd08472">
    <property type="entry name" value="PBP2_CrgA_like_3"/>
    <property type="match status" value="1"/>
</dbReference>
<dbReference type="Pfam" id="PF00126">
    <property type="entry name" value="HTH_1"/>
    <property type="match status" value="1"/>
</dbReference>
<dbReference type="InterPro" id="IPR058163">
    <property type="entry name" value="LysR-type_TF_proteobact-type"/>
</dbReference>
<keyword evidence="2" id="KW-0805">Transcription regulation</keyword>
<dbReference type="FunFam" id="1.10.10.10:FF:000001">
    <property type="entry name" value="LysR family transcriptional regulator"/>
    <property type="match status" value="1"/>
</dbReference>
<dbReference type="InterPro" id="IPR005119">
    <property type="entry name" value="LysR_subst-bd"/>
</dbReference>
<evidence type="ECO:0000256" key="4">
    <source>
        <dbReference type="ARBA" id="ARBA00023163"/>
    </source>
</evidence>
<evidence type="ECO:0000256" key="1">
    <source>
        <dbReference type="ARBA" id="ARBA00009437"/>
    </source>
</evidence>
<dbReference type="EMBL" id="CP009962">
    <property type="protein sequence ID" value="AIY42842.1"/>
    <property type="molecule type" value="Genomic_DNA"/>
</dbReference>
<dbReference type="FunFam" id="3.40.190.290:FF:000001">
    <property type="entry name" value="Transcriptional regulator, LysR family"/>
    <property type="match status" value="1"/>
</dbReference>
<accession>A0A0A1FIZ7</accession>
<dbReference type="PROSITE" id="PS50931">
    <property type="entry name" value="HTH_LYSR"/>
    <property type="match status" value="1"/>
</dbReference>
<keyword evidence="7" id="KW-1185">Reference proteome</keyword>
<evidence type="ECO:0000259" key="5">
    <source>
        <dbReference type="PROSITE" id="PS50931"/>
    </source>
</evidence>
<dbReference type="SUPFAM" id="SSF46785">
    <property type="entry name" value="Winged helix' DNA-binding domain"/>
    <property type="match status" value="1"/>
</dbReference>
<evidence type="ECO:0000256" key="2">
    <source>
        <dbReference type="ARBA" id="ARBA00023015"/>
    </source>
</evidence>
<dbReference type="Pfam" id="PF03466">
    <property type="entry name" value="LysR_substrate"/>
    <property type="match status" value="1"/>
</dbReference>
<feature type="domain" description="HTH lysR-type" evidence="5">
    <location>
        <begin position="1"/>
        <end position="59"/>
    </location>
</feature>
<dbReference type="STRING" id="279058.LT85_3684"/>
<dbReference type="HOGENOM" id="CLU_039613_16_3_4"/>
<name>A0A0A1FIZ7_9BURK</name>
<dbReference type="KEGG" id="care:LT85_3684"/>
<comment type="similarity">
    <text evidence="1">Belongs to the LysR transcriptional regulatory family.</text>
</comment>
<reference evidence="7" key="1">
    <citation type="journal article" date="2014" name="Soil Biol. Biochem.">
        <title>Structure and function of bacterial communities in ageing soils: Insights from the Mendocino ecological staircase.</title>
        <authorList>
            <person name="Uroz S."/>
            <person name="Tech J.J."/>
            <person name="Sawaya N.A."/>
            <person name="Frey-Klett P."/>
            <person name="Leveau J.H.J."/>
        </authorList>
    </citation>
    <scope>NUCLEOTIDE SEQUENCE [LARGE SCALE GENOMIC DNA]</scope>
    <source>
        <strain evidence="7">Cal35</strain>
    </source>
</reference>
<proteinExistence type="inferred from homology"/>
<gene>
    <name evidence="6" type="ORF">LT85_3684</name>
</gene>
<dbReference type="Proteomes" id="UP000030302">
    <property type="component" value="Chromosome"/>
</dbReference>
<dbReference type="GO" id="GO:0043565">
    <property type="term" value="F:sequence-specific DNA binding"/>
    <property type="evidence" value="ECO:0007669"/>
    <property type="project" value="TreeGrafter"/>
</dbReference>
<keyword evidence="3" id="KW-0238">DNA-binding</keyword>
<evidence type="ECO:0000313" key="6">
    <source>
        <dbReference type="EMBL" id="AIY42842.1"/>
    </source>
</evidence>
<keyword evidence="4" id="KW-0804">Transcription</keyword>
<sequence length="299" mass="33528">MDRIQTMEVFSRVAELGSFSRAAEQLNLPAATVTNAVQALEKHLGVRLLHRTTRKVTLTDEGITYLDRCTQLLTEFEDVDALFQHDQLQPRGVVRVDLPERLAHLVVIPALPEFFALYPQLRLKLTATDRFIDLIGEAVDCVVRVGPLSDSSLIARRIGSMEQINCGSRSYLERYGRPQALSDLQHHMVVNFFSSRTGRDLGWEYMADGELHFLKLQGVISVASSDAYLASCRAGLGLIQAPRFGLEELLESGEMEEVLPDFKPPPLPVSVVYAHNKHLSARVRVFVDWIAKLLAARYS</sequence>
<dbReference type="AlphaFoldDB" id="A0A0A1FIZ7"/>
<dbReference type="RefSeq" id="WP_038491652.1">
    <property type="nucleotide sequence ID" value="NZ_CP009962.1"/>
</dbReference>
<dbReference type="GO" id="GO:0003700">
    <property type="term" value="F:DNA-binding transcription factor activity"/>
    <property type="evidence" value="ECO:0007669"/>
    <property type="project" value="InterPro"/>
</dbReference>
<dbReference type="InterPro" id="IPR000847">
    <property type="entry name" value="LysR_HTH_N"/>
</dbReference>
<evidence type="ECO:0000313" key="7">
    <source>
        <dbReference type="Proteomes" id="UP000030302"/>
    </source>
</evidence>